<evidence type="ECO:0000256" key="1">
    <source>
        <dbReference type="ARBA" id="ARBA00006479"/>
    </source>
</evidence>
<keyword evidence="3" id="KW-1185">Reference proteome</keyword>
<dbReference type="InterPro" id="IPR036388">
    <property type="entry name" value="WH-like_DNA-bd_sf"/>
</dbReference>
<dbReference type="Pfam" id="PF13412">
    <property type="entry name" value="HTH_24"/>
    <property type="match status" value="1"/>
</dbReference>
<protein>
    <submittedName>
        <fullName evidence="2">NBD/HSP70 family sugar kinase</fullName>
    </submittedName>
</protein>
<dbReference type="RefSeq" id="WP_307249757.1">
    <property type="nucleotide sequence ID" value="NZ_JAUSQZ010000001.1"/>
</dbReference>
<comment type="caution">
    <text evidence="2">The sequence shown here is derived from an EMBL/GenBank/DDBJ whole genome shotgun (WGS) entry which is preliminary data.</text>
</comment>
<evidence type="ECO:0000313" key="3">
    <source>
        <dbReference type="Proteomes" id="UP001235712"/>
    </source>
</evidence>
<gene>
    <name evidence="2" type="ORF">J2S57_006442</name>
</gene>
<proteinExistence type="inferred from homology"/>
<dbReference type="SUPFAM" id="SSF53067">
    <property type="entry name" value="Actin-like ATPase domain"/>
    <property type="match status" value="1"/>
</dbReference>
<dbReference type="Gene3D" id="1.10.10.10">
    <property type="entry name" value="Winged helix-like DNA-binding domain superfamily/Winged helix DNA-binding domain"/>
    <property type="match status" value="1"/>
</dbReference>
<dbReference type="InterPro" id="IPR043129">
    <property type="entry name" value="ATPase_NBD"/>
</dbReference>
<dbReference type="SUPFAM" id="SSF46785">
    <property type="entry name" value="Winged helix' DNA-binding domain"/>
    <property type="match status" value="1"/>
</dbReference>
<accession>A0ABT9PDA9</accession>
<dbReference type="Gene3D" id="3.30.420.40">
    <property type="match status" value="2"/>
</dbReference>
<evidence type="ECO:0000313" key="2">
    <source>
        <dbReference type="EMBL" id="MDP9830693.1"/>
    </source>
</evidence>
<comment type="similarity">
    <text evidence="1">Belongs to the ROK (NagC/XylR) family.</text>
</comment>
<dbReference type="InterPro" id="IPR036390">
    <property type="entry name" value="WH_DNA-bd_sf"/>
</dbReference>
<dbReference type="Pfam" id="PF00480">
    <property type="entry name" value="ROK"/>
    <property type="match status" value="1"/>
</dbReference>
<dbReference type="Proteomes" id="UP001235712">
    <property type="component" value="Unassembled WGS sequence"/>
</dbReference>
<reference evidence="2 3" key="1">
    <citation type="submission" date="2023-07" db="EMBL/GenBank/DDBJ databases">
        <title>Sequencing the genomes of 1000 actinobacteria strains.</title>
        <authorList>
            <person name="Klenk H.-P."/>
        </authorList>
    </citation>
    <scope>NUCLEOTIDE SEQUENCE [LARGE SCALE GENOMIC DNA]</scope>
    <source>
        <strain evidence="2 3">DSM 44388</strain>
    </source>
</reference>
<organism evidence="2 3">
    <name type="scientific">Kineosporia succinea</name>
    <dbReference type="NCBI Taxonomy" id="84632"/>
    <lineage>
        <taxon>Bacteria</taxon>
        <taxon>Bacillati</taxon>
        <taxon>Actinomycetota</taxon>
        <taxon>Actinomycetes</taxon>
        <taxon>Kineosporiales</taxon>
        <taxon>Kineosporiaceae</taxon>
        <taxon>Kineosporia</taxon>
    </lineage>
</organism>
<dbReference type="EMBL" id="JAUSQZ010000001">
    <property type="protein sequence ID" value="MDP9830693.1"/>
    <property type="molecule type" value="Genomic_DNA"/>
</dbReference>
<keyword evidence="2" id="KW-0418">Kinase</keyword>
<dbReference type="GO" id="GO:0016301">
    <property type="term" value="F:kinase activity"/>
    <property type="evidence" value="ECO:0007669"/>
    <property type="project" value="UniProtKB-KW"/>
</dbReference>
<dbReference type="PANTHER" id="PTHR18964">
    <property type="entry name" value="ROK (REPRESSOR, ORF, KINASE) FAMILY"/>
    <property type="match status" value="1"/>
</dbReference>
<dbReference type="InterPro" id="IPR000600">
    <property type="entry name" value="ROK"/>
</dbReference>
<sequence>MSIMSGSRGLGALRAVNRRRLLDLLREHGEISRADLARLTELSATTVSSLVTELAAEGVVTEAGLENPRRTGRTGRPGRLVRLVGGRGLVVALDLSREQVQAAVCDLSGAVVTERRWPLPVHDIENLPRIAELVNELAEGPRDLVSRLVVAVPGVVDTRTGQVNSARLPSWQHIAPGPVLAAATGLETFVENDADLCALGERAFGAAVGLSDVVYLKASSGIGVGLVLTGHLYRGKHGGTGELGHVQVDEFGDLCLCGNRGCLETLASVDVVLTALRVVRPEVQTPADLADLVRAGDRAAIRVVTDAGAAIGKAVAALCNVLAPQAVVVGGELADGGTHLAGAVRDAVNRYTKPLTAEGIAVLPAELGRRAALLGAVTTAVEAVQ</sequence>
<dbReference type="PANTHER" id="PTHR18964:SF149">
    <property type="entry name" value="BIFUNCTIONAL UDP-N-ACETYLGLUCOSAMINE 2-EPIMERASE_N-ACETYLMANNOSAMINE KINASE"/>
    <property type="match status" value="1"/>
</dbReference>
<name>A0ABT9PDA9_9ACTN</name>
<keyword evidence="2" id="KW-0808">Transferase</keyword>